<dbReference type="Proteomes" id="UP000552709">
    <property type="component" value="Unassembled WGS sequence"/>
</dbReference>
<name>A0A7W8NJU7_9DEIO</name>
<evidence type="ECO:0000313" key="1">
    <source>
        <dbReference type="EMBL" id="MBB5366467.1"/>
    </source>
</evidence>
<dbReference type="PANTHER" id="PTHR35528:SF3">
    <property type="entry name" value="BLL1675 PROTEIN"/>
    <property type="match status" value="1"/>
</dbReference>
<proteinExistence type="predicted"/>
<gene>
    <name evidence="1" type="ORF">HNQ08_005596</name>
</gene>
<comment type="caution">
    <text evidence="1">The sequence shown here is derived from an EMBL/GenBank/DDBJ whole genome shotgun (WGS) entry which is preliminary data.</text>
</comment>
<accession>A0A7W8NJU7</accession>
<reference evidence="1 2" key="1">
    <citation type="submission" date="2020-08" db="EMBL/GenBank/DDBJ databases">
        <title>Genomic Encyclopedia of Type Strains, Phase IV (KMG-IV): sequencing the most valuable type-strain genomes for metagenomic binning, comparative biology and taxonomic classification.</title>
        <authorList>
            <person name="Goeker M."/>
        </authorList>
    </citation>
    <scope>NUCLEOTIDE SEQUENCE [LARGE SCALE GENOMIC DNA]</scope>
    <source>
        <strain evidence="1 2">DSM 27939</strain>
    </source>
</reference>
<sequence length="83" mass="9475">MSIIGYAIWLYHRFTLSYRDVQELLLERGIQVSHETLREWCIKFAPLLAEALRHREGPPGFPVVAGRSLREGGWGGPLALESR</sequence>
<protein>
    <submittedName>
        <fullName evidence="1">Putative transposase</fullName>
    </submittedName>
</protein>
<evidence type="ECO:0000313" key="2">
    <source>
        <dbReference type="Proteomes" id="UP000552709"/>
    </source>
</evidence>
<dbReference type="EMBL" id="JACHFL010000047">
    <property type="protein sequence ID" value="MBB5366467.1"/>
    <property type="molecule type" value="Genomic_DNA"/>
</dbReference>
<keyword evidence="2" id="KW-1185">Reference proteome</keyword>
<dbReference type="InterPro" id="IPR052183">
    <property type="entry name" value="IS_Transposase"/>
</dbReference>
<dbReference type="AlphaFoldDB" id="A0A7W8NJU7"/>
<dbReference type="PANTHER" id="PTHR35528">
    <property type="entry name" value="BLL1675 PROTEIN"/>
    <property type="match status" value="1"/>
</dbReference>
<organism evidence="1 2">
    <name type="scientific">Deinococcus humi</name>
    <dbReference type="NCBI Taxonomy" id="662880"/>
    <lineage>
        <taxon>Bacteria</taxon>
        <taxon>Thermotogati</taxon>
        <taxon>Deinococcota</taxon>
        <taxon>Deinococci</taxon>
        <taxon>Deinococcales</taxon>
        <taxon>Deinococcaceae</taxon>
        <taxon>Deinococcus</taxon>
    </lineage>
</organism>